<comment type="caution">
    <text evidence="1">The sequence shown here is derived from an EMBL/GenBank/DDBJ whole genome shotgun (WGS) entry which is preliminary data.</text>
</comment>
<gene>
    <name evidence="1" type="ORF">F5891DRAFT_965764</name>
</gene>
<dbReference type="RefSeq" id="XP_041217338.1">
    <property type="nucleotide sequence ID" value="XM_041376189.1"/>
</dbReference>
<dbReference type="AlphaFoldDB" id="A0AAD4HCQ9"/>
<dbReference type="EMBL" id="JABBWK010000168">
    <property type="protein sequence ID" value="KAG1889019.1"/>
    <property type="molecule type" value="Genomic_DNA"/>
</dbReference>
<proteinExistence type="predicted"/>
<accession>A0AAD4HCQ9</accession>
<dbReference type="Proteomes" id="UP001195769">
    <property type="component" value="Unassembled WGS sequence"/>
</dbReference>
<evidence type="ECO:0000313" key="2">
    <source>
        <dbReference type="Proteomes" id="UP001195769"/>
    </source>
</evidence>
<protein>
    <submittedName>
        <fullName evidence="1">Uncharacterized protein</fullName>
    </submittedName>
</protein>
<keyword evidence="2" id="KW-1185">Reference proteome</keyword>
<name>A0AAD4HCQ9_9AGAM</name>
<dbReference type="GeneID" id="64670487"/>
<feature type="non-terminal residue" evidence="1">
    <location>
        <position position="72"/>
    </location>
</feature>
<reference evidence="1" key="1">
    <citation type="journal article" date="2020" name="New Phytol.">
        <title>Comparative genomics reveals dynamic genome evolution in host specialist ectomycorrhizal fungi.</title>
        <authorList>
            <person name="Lofgren L.A."/>
            <person name="Nguyen N.H."/>
            <person name="Vilgalys R."/>
            <person name="Ruytinx J."/>
            <person name="Liao H.L."/>
            <person name="Branco S."/>
            <person name="Kuo A."/>
            <person name="LaButti K."/>
            <person name="Lipzen A."/>
            <person name="Andreopoulos W."/>
            <person name="Pangilinan J."/>
            <person name="Riley R."/>
            <person name="Hundley H."/>
            <person name="Na H."/>
            <person name="Barry K."/>
            <person name="Grigoriev I.V."/>
            <person name="Stajich J.E."/>
            <person name="Kennedy P.G."/>
        </authorList>
    </citation>
    <scope>NUCLEOTIDE SEQUENCE</scope>
    <source>
        <strain evidence="1">FC203</strain>
    </source>
</reference>
<sequence length="72" mass="8795">AVYDERVRNYEERYDFQRQVALYRDQVRDLRLSNESNQAKLFDHSQRQGELYCFPSSTSFFLLHYCTFRLAC</sequence>
<organism evidence="1 2">
    <name type="scientific">Suillus fuscotomentosus</name>
    <dbReference type="NCBI Taxonomy" id="1912939"/>
    <lineage>
        <taxon>Eukaryota</taxon>
        <taxon>Fungi</taxon>
        <taxon>Dikarya</taxon>
        <taxon>Basidiomycota</taxon>
        <taxon>Agaricomycotina</taxon>
        <taxon>Agaricomycetes</taxon>
        <taxon>Agaricomycetidae</taxon>
        <taxon>Boletales</taxon>
        <taxon>Suillineae</taxon>
        <taxon>Suillaceae</taxon>
        <taxon>Suillus</taxon>
    </lineage>
</organism>
<evidence type="ECO:0000313" key="1">
    <source>
        <dbReference type="EMBL" id="KAG1889019.1"/>
    </source>
</evidence>